<protein>
    <submittedName>
        <fullName evidence="1">Uncharacterized protein</fullName>
    </submittedName>
</protein>
<dbReference type="RefSeq" id="WP_009574338.1">
    <property type="nucleotide sequence ID" value="NZ_AEIG01000001.1"/>
</dbReference>
<gene>
    <name evidence="1" type="ORF">IMCC3088_791</name>
</gene>
<name>F3KY61_9GAMM</name>
<dbReference type="InterPro" id="IPR032710">
    <property type="entry name" value="NTF2-like_dom_sf"/>
</dbReference>
<comment type="caution">
    <text evidence="1">The sequence shown here is derived from an EMBL/GenBank/DDBJ whole genome shotgun (WGS) entry which is preliminary data.</text>
</comment>
<dbReference type="Pfam" id="PF14534">
    <property type="entry name" value="DUF4440"/>
    <property type="match status" value="1"/>
</dbReference>
<sequence length="185" mass="21328">MKVIHSKEGDMHRVVDRIVEREMSVSIRRDRRSCLSLCALIVAVCFAAVSCSINAAEATDESSQSAFVLALDAEYFARLASDSTSIADLLHEDFRYLTHYQTELSKHRLLEYLRQSPKLVERFELGDRYFYSAADRTLIWGTVRTQGQSDEFESVTSRYWHVWQRAGSQWLLLRRQAGLLDQDAD</sequence>
<dbReference type="InterPro" id="IPR027843">
    <property type="entry name" value="DUF4440"/>
</dbReference>
<dbReference type="Proteomes" id="UP000005615">
    <property type="component" value="Unassembled WGS sequence"/>
</dbReference>
<evidence type="ECO:0000313" key="2">
    <source>
        <dbReference type="Proteomes" id="UP000005615"/>
    </source>
</evidence>
<keyword evidence="2" id="KW-1185">Reference proteome</keyword>
<dbReference type="EMBL" id="AEIG01000001">
    <property type="protein sequence ID" value="EGG30983.1"/>
    <property type="molecule type" value="Genomic_DNA"/>
</dbReference>
<dbReference type="STRING" id="2518989.IMCC3088_791"/>
<proteinExistence type="predicted"/>
<accession>F3KY61</accession>
<dbReference type="SUPFAM" id="SSF54427">
    <property type="entry name" value="NTF2-like"/>
    <property type="match status" value="1"/>
</dbReference>
<reference evidence="1 2" key="1">
    <citation type="journal article" date="2011" name="J. Bacteriol.">
        <title>Genome sequence of strain IMCC3088, a proteorhodopsin-containing marine bacterium belonging to the OM60/NOR5 clade.</title>
        <authorList>
            <person name="Jang Y."/>
            <person name="Oh H.M."/>
            <person name="Kang I."/>
            <person name="Lee K."/>
            <person name="Yang S.J."/>
            <person name="Cho J.C."/>
        </authorList>
    </citation>
    <scope>NUCLEOTIDE SEQUENCE [LARGE SCALE GENOMIC DNA]</scope>
    <source>
        <strain evidence="1 2">IMCC3088</strain>
    </source>
</reference>
<dbReference type="Gene3D" id="3.10.450.50">
    <property type="match status" value="1"/>
</dbReference>
<organism evidence="1 2">
    <name type="scientific">Aequoribacter fuscus</name>
    <dbReference type="NCBI Taxonomy" id="2518989"/>
    <lineage>
        <taxon>Bacteria</taxon>
        <taxon>Pseudomonadati</taxon>
        <taxon>Pseudomonadota</taxon>
        <taxon>Gammaproteobacteria</taxon>
        <taxon>Cellvibrionales</taxon>
        <taxon>Halieaceae</taxon>
        <taxon>Aequoribacter</taxon>
    </lineage>
</organism>
<dbReference type="AlphaFoldDB" id="F3KY61"/>
<evidence type="ECO:0000313" key="1">
    <source>
        <dbReference type="EMBL" id="EGG30983.1"/>
    </source>
</evidence>